<dbReference type="InterPro" id="IPR051598">
    <property type="entry name" value="TSUP/Inactive_protease-like"/>
</dbReference>
<comment type="similarity">
    <text evidence="5">Belongs to the 4-toluene sulfonate uptake permease (TSUP) (TC 2.A.102) family.</text>
</comment>
<evidence type="ECO:0000256" key="1">
    <source>
        <dbReference type="ARBA" id="ARBA00004141"/>
    </source>
</evidence>
<dbReference type="InterPro" id="IPR002781">
    <property type="entry name" value="TM_pro_TauE-like"/>
</dbReference>
<dbReference type="Proteomes" id="UP000262142">
    <property type="component" value="Unassembled WGS sequence"/>
</dbReference>
<name>A0A383U194_9FLAO</name>
<proteinExistence type="inferred from homology"/>
<feature type="transmembrane region" description="Helical" evidence="5">
    <location>
        <begin position="73"/>
        <end position="90"/>
    </location>
</feature>
<feature type="transmembrane region" description="Helical" evidence="5">
    <location>
        <begin position="51"/>
        <end position="67"/>
    </location>
</feature>
<evidence type="ECO:0000256" key="2">
    <source>
        <dbReference type="ARBA" id="ARBA00022692"/>
    </source>
</evidence>
<keyword evidence="5" id="KW-1003">Cell membrane</keyword>
<evidence type="ECO:0000313" key="7">
    <source>
        <dbReference type="Proteomes" id="UP000262142"/>
    </source>
</evidence>
<sequence length="124" mass="13198">MKLESILLLILIGLAGGFVGGLAGVGGGIAIVPMLVFFFGMTQHEAQGTSIGTLIFPVAAMAAFNYYKGGYINFKYVAFIAISFIIGGYLGSKLAISLDQKLLKRIFATVLVLGAVKMYFDSFK</sequence>
<feature type="transmembrane region" description="Helical" evidence="5">
    <location>
        <begin position="102"/>
        <end position="120"/>
    </location>
</feature>
<evidence type="ECO:0000256" key="4">
    <source>
        <dbReference type="ARBA" id="ARBA00023136"/>
    </source>
</evidence>
<keyword evidence="7" id="KW-1185">Reference proteome</keyword>
<dbReference type="OrthoDB" id="595460at2"/>
<dbReference type="RefSeq" id="WP_119058116.1">
    <property type="nucleotide sequence ID" value="NZ_UNSC01000004.1"/>
</dbReference>
<comment type="subcellular location">
    <subcellularLocation>
        <location evidence="5">Cell membrane</location>
        <topology evidence="5">Multi-pass membrane protein</topology>
    </subcellularLocation>
    <subcellularLocation>
        <location evidence="1">Membrane</location>
        <topology evidence="1">Multi-pass membrane protein</topology>
    </subcellularLocation>
</comment>
<dbReference type="PANTHER" id="PTHR43701:SF2">
    <property type="entry name" value="MEMBRANE TRANSPORTER PROTEIN YJNA-RELATED"/>
    <property type="match status" value="1"/>
</dbReference>
<dbReference type="Pfam" id="PF01925">
    <property type="entry name" value="TauE"/>
    <property type="match status" value="1"/>
</dbReference>
<keyword evidence="3 5" id="KW-1133">Transmembrane helix</keyword>
<dbReference type="EMBL" id="UNSC01000004">
    <property type="protein sequence ID" value="SZD73056.1"/>
    <property type="molecule type" value="Genomic_DNA"/>
</dbReference>
<accession>A0A383U194</accession>
<evidence type="ECO:0000256" key="3">
    <source>
        <dbReference type="ARBA" id="ARBA00022989"/>
    </source>
</evidence>
<reference evidence="6 7" key="1">
    <citation type="submission" date="2018-09" db="EMBL/GenBank/DDBJ databases">
        <authorList>
            <consortium name="Pathogen Informatics"/>
        </authorList>
    </citation>
    <scope>NUCLEOTIDE SEQUENCE [LARGE SCALE GENOMIC DNA]</scope>
    <source>
        <strain evidence="6 7">OH-22767</strain>
    </source>
</reference>
<dbReference type="GO" id="GO:0005886">
    <property type="term" value="C:plasma membrane"/>
    <property type="evidence" value="ECO:0007669"/>
    <property type="project" value="UniProtKB-SubCell"/>
</dbReference>
<evidence type="ECO:0000256" key="5">
    <source>
        <dbReference type="RuleBase" id="RU363041"/>
    </source>
</evidence>
<gene>
    <name evidence="6" type="ORF">SAMEA104719789_01137</name>
</gene>
<organism evidence="6 7">
    <name type="scientific">Candidatus Ornithobacterium hominis</name>
    <dbReference type="NCBI Taxonomy" id="2497989"/>
    <lineage>
        <taxon>Bacteria</taxon>
        <taxon>Pseudomonadati</taxon>
        <taxon>Bacteroidota</taxon>
        <taxon>Flavobacteriia</taxon>
        <taxon>Flavobacteriales</taxon>
        <taxon>Weeksellaceae</taxon>
        <taxon>Ornithobacterium</taxon>
    </lineage>
</organism>
<dbReference type="PANTHER" id="PTHR43701">
    <property type="entry name" value="MEMBRANE TRANSPORTER PROTEIN MJ0441-RELATED"/>
    <property type="match status" value="1"/>
</dbReference>
<keyword evidence="2 5" id="KW-0812">Transmembrane</keyword>
<evidence type="ECO:0000313" key="6">
    <source>
        <dbReference type="EMBL" id="SZD73056.1"/>
    </source>
</evidence>
<dbReference type="AlphaFoldDB" id="A0A383U194"/>
<protein>
    <recommendedName>
        <fullName evidence="5">Probable membrane transporter protein</fullName>
    </recommendedName>
</protein>
<keyword evidence="4 5" id="KW-0472">Membrane</keyword>
<feature type="transmembrane region" description="Helical" evidence="5">
    <location>
        <begin position="6"/>
        <end position="39"/>
    </location>
</feature>